<evidence type="ECO:0000313" key="2">
    <source>
        <dbReference type="EMBL" id="KAF9789603.1"/>
    </source>
</evidence>
<gene>
    <name evidence="2" type="ORF">BJ322DRAFT_1105463</name>
</gene>
<feature type="compositionally biased region" description="Basic and acidic residues" evidence="1">
    <location>
        <begin position="337"/>
        <end position="350"/>
    </location>
</feature>
<feature type="region of interest" description="Disordered" evidence="1">
    <location>
        <begin position="135"/>
        <end position="208"/>
    </location>
</feature>
<reference evidence="2" key="2">
    <citation type="submission" date="2020-11" db="EMBL/GenBank/DDBJ databases">
        <authorList>
            <consortium name="DOE Joint Genome Institute"/>
            <person name="Kuo A."/>
            <person name="Miyauchi S."/>
            <person name="Kiss E."/>
            <person name="Drula E."/>
            <person name="Kohler A."/>
            <person name="Sanchez-Garcia M."/>
            <person name="Andreopoulos B."/>
            <person name="Barry K.W."/>
            <person name="Bonito G."/>
            <person name="Buee M."/>
            <person name="Carver A."/>
            <person name="Chen C."/>
            <person name="Cichocki N."/>
            <person name="Clum A."/>
            <person name="Culley D."/>
            <person name="Crous P.W."/>
            <person name="Fauchery L."/>
            <person name="Girlanda M."/>
            <person name="Hayes R."/>
            <person name="Keri Z."/>
            <person name="Labutti K."/>
            <person name="Lipzen A."/>
            <person name="Lombard V."/>
            <person name="Magnuson J."/>
            <person name="Maillard F."/>
            <person name="Morin E."/>
            <person name="Murat C."/>
            <person name="Nolan M."/>
            <person name="Ohm R."/>
            <person name="Pangilinan J."/>
            <person name="Pereira M."/>
            <person name="Perotto S."/>
            <person name="Peter M."/>
            <person name="Riley R."/>
            <person name="Sitrit Y."/>
            <person name="Stielow B."/>
            <person name="Szollosi G."/>
            <person name="Zifcakova L."/>
            <person name="Stursova M."/>
            <person name="Spatafora J.W."/>
            <person name="Tedersoo L."/>
            <person name="Vaario L.-M."/>
            <person name="Yamada A."/>
            <person name="Yan M."/>
            <person name="Wang P."/>
            <person name="Xu J."/>
            <person name="Bruns T."/>
            <person name="Baldrian P."/>
            <person name="Vilgalys R."/>
            <person name="Henrissat B."/>
            <person name="Grigoriev I.V."/>
            <person name="Hibbett D."/>
            <person name="Nagy L.G."/>
            <person name="Martin F.M."/>
        </authorList>
    </citation>
    <scope>NUCLEOTIDE SEQUENCE</scope>
    <source>
        <strain evidence="2">UH-Tt-Lm1</strain>
    </source>
</reference>
<feature type="region of interest" description="Disordered" evidence="1">
    <location>
        <begin position="264"/>
        <end position="363"/>
    </location>
</feature>
<feature type="compositionally biased region" description="Basic and acidic residues" evidence="1">
    <location>
        <begin position="300"/>
        <end position="315"/>
    </location>
</feature>
<organism evidence="2 3">
    <name type="scientific">Thelephora terrestris</name>
    <dbReference type="NCBI Taxonomy" id="56493"/>
    <lineage>
        <taxon>Eukaryota</taxon>
        <taxon>Fungi</taxon>
        <taxon>Dikarya</taxon>
        <taxon>Basidiomycota</taxon>
        <taxon>Agaricomycotina</taxon>
        <taxon>Agaricomycetes</taxon>
        <taxon>Thelephorales</taxon>
        <taxon>Thelephoraceae</taxon>
        <taxon>Thelephora</taxon>
    </lineage>
</organism>
<protein>
    <submittedName>
        <fullName evidence="2">Uncharacterized protein</fullName>
    </submittedName>
</protein>
<dbReference type="EMBL" id="WIUZ02000003">
    <property type="protein sequence ID" value="KAF9789603.1"/>
    <property type="molecule type" value="Genomic_DNA"/>
</dbReference>
<sequence>MGDLSTTWTPDQGPNAIAPFKEYKIVENDDETPNPGTGWSKKEMRALITNSPACEEVMWKCVLAIWRLRSMEERLEREESLAGPWAEHMVAWLSRHRDLCRAFHVNPFEIILNYARQAVKNEHIAPHMVPEFANYESTPAPPARGSASHTPVPREDIPIRASCPTNPRPSRSLSDKDNALPYPRPTGTRSQNKHLPIRRSPDGCSDEELVPRTNILQSSAPQMNVLTRSSLQQTPAPQEVFPITTRLSHTPAPQELVPRTNILQSPAPQEDVPMRSSVSQTPSPWEDVPMDEEAVLVVPRKVDKGKSRAGEEQGVKKKTRPRPMEKKVPSTQPTIGTKRELSNSPSKEDGPSTSTKKRRGGKARSFLAGGLDLGVITVNEGAPVDTTMVPLAKQRVCIGCESRDGSRESCLPQWCGGQERINIQCQKCKNRKQGCSFRAEHFGIEIWPVLIPKDEAPQTESESVVDVPSIATRASGPITRSKKAKSTRYALRNAAPSTAPPSTRPAMVTPQTTAAVATVHSPSPIGPSAGDPNAANRTTLYYADLTPFGVVAQDPEQSLLDLQLYRTQLRTIMRREWNDVSEVLATGSERSQIGAQLLASLNVAIVERGGRPLFPRSDFEPTVADMINLETDAFKDQMVRSAAGGGIPDFEGPQGGNSPPQP</sequence>
<keyword evidence="3" id="KW-1185">Reference proteome</keyword>
<feature type="region of interest" description="Disordered" evidence="1">
    <location>
        <begin position="640"/>
        <end position="662"/>
    </location>
</feature>
<reference evidence="2" key="1">
    <citation type="journal article" date="2020" name="Nat. Commun.">
        <title>Large-scale genome sequencing of mycorrhizal fungi provides insights into the early evolution of symbiotic traits.</title>
        <authorList>
            <person name="Miyauchi S."/>
            <person name="Kiss E."/>
            <person name="Kuo A."/>
            <person name="Drula E."/>
            <person name="Kohler A."/>
            <person name="Sanchez-Garcia M."/>
            <person name="Morin E."/>
            <person name="Andreopoulos B."/>
            <person name="Barry K.W."/>
            <person name="Bonito G."/>
            <person name="Buee M."/>
            <person name="Carver A."/>
            <person name="Chen C."/>
            <person name="Cichocki N."/>
            <person name="Clum A."/>
            <person name="Culley D."/>
            <person name="Crous P.W."/>
            <person name="Fauchery L."/>
            <person name="Girlanda M."/>
            <person name="Hayes R.D."/>
            <person name="Keri Z."/>
            <person name="LaButti K."/>
            <person name="Lipzen A."/>
            <person name="Lombard V."/>
            <person name="Magnuson J."/>
            <person name="Maillard F."/>
            <person name="Murat C."/>
            <person name="Nolan M."/>
            <person name="Ohm R.A."/>
            <person name="Pangilinan J."/>
            <person name="Pereira M.F."/>
            <person name="Perotto S."/>
            <person name="Peter M."/>
            <person name="Pfister S."/>
            <person name="Riley R."/>
            <person name="Sitrit Y."/>
            <person name="Stielow J.B."/>
            <person name="Szollosi G."/>
            <person name="Zifcakova L."/>
            <person name="Stursova M."/>
            <person name="Spatafora J.W."/>
            <person name="Tedersoo L."/>
            <person name="Vaario L.M."/>
            <person name="Yamada A."/>
            <person name="Yan M."/>
            <person name="Wang P."/>
            <person name="Xu J."/>
            <person name="Bruns T."/>
            <person name="Baldrian P."/>
            <person name="Vilgalys R."/>
            <person name="Dunand C."/>
            <person name="Henrissat B."/>
            <person name="Grigoriev I.V."/>
            <person name="Hibbett D."/>
            <person name="Nagy L.G."/>
            <person name="Martin F.M."/>
        </authorList>
    </citation>
    <scope>NUCLEOTIDE SEQUENCE</scope>
    <source>
        <strain evidence="2">UH-Tt-Lm1</strain>
    </source>
</reference>
<dbReference type="AlphaFoldDB" id="A0A9P6HLI8"/>
<evidence type="ECO:0000256" key="1">
    <source>
        <dbReference type="SAM" id="MobiDB-lite"/>
    </source>
</evidence>
<dbReference type="Proteomes" id="UP000736335">
    <property type="component" value="Unassembled WGS sequence"/>
</dbReference>
<name>A0A9P6HLI8_9AGAM</name>
<accession>A0A9P6HLI8</accession>
<feature type="compositionally biased region" description="Polar residues" evidence="1">
    <location>
        <begin position="163"/>
        <end position="172"/>
    </location>
</feature>
<comment type="caution">
    <text evidence="2">The sequence shown here is derived from an EMBL/GenBank/DDBJ whole genome shotgun (WGS) entry which is preliminary data.</text>
</comment>
<proteinExistence type="predicted"/>
<evidence type="ECO:0000313" key="3">
    <source>
        <dbReference type="Proteomes" id="UP000736335"/>
    </source>
</evidence>